<dbReference type="Pfam" id="PF13668">
    <property type="entry name" value="Ferritin_2"/>
    <property type="match status" value="1"/>
</dbReference>
<dbReference type="RefSeq" id="WP_233722045.1">
    <property type="nucleotide sequence ID" value="NZ_JAJUWU010000037.1"/>
</dbReference>
<protein>
    <submittedName>
        <fullName evidence="1">Ferritin-like domain-containing protein</fullName>
    </submittedName>
</protein>
<evidence type="ECO:0000313" key="2">
    <source>
        <dbReference type="Proteomes" id="UP001139035"/>
    </source>
</evidence>
<keyword evidence="2" id="KW-1185">Reference proteome</keyword>
<organism evidence="1 2">
    <name type="scientific">Jiella avicenniae</name>
    <dbReference type="NCBI Taxonomy" id="2907202"/>
    <lineage>
        <taxon>Bacteria</taxon>
        <taxon>Pseudomonadati</taxon>
        <taxon>Pseudomonadota</taxon>
        <taxon>Alphaproteobacteria</taxon>
        <taxon>Hyphomicrobiales</taxon>
        <taxon>Aurantimonadaceae</taxon>
        <taxon>Jiella</taxon>
    </lineage>
</organism>
<gene>
    <name evidence="1" type="ORF">LZD57_23635</name>
</gene>
<dbReference type="SUPFAM" id="SSF47240">
    <property type="entry name" value="Ferritin-like"/>
    <property type="match status" value="1"/>
</dbReference>
<accession>A0A9X1P5Q7</accession>
<comment type="caution">
    <text evidence="1">The sequence shown here is derived from an EMBL/GenBank/DDBJ whole genome shotgun (WGS) entry which is preliminary data.</text>
</comment>
<dbReference type="Proteomes" id="UP001139035">
    <property type="component" value="Unassembled WGS sequence"/>
</dbReference>
<reference evidence="1" key="1">
    <citation type="submission" date="2022-01" db="EMBL/GenBank/DDBJ databases">
        <title>Jiella avicenniae sp. nov., a novel endophytic bacterium isolated from bark of Avicennia marina.</title>
        <authorList>
            <person name="Tuo L."/>
        </authorList>
    </citation>
    <scope>NUCLEOTIDE SEQUENCE</scope>
    <source>
        <strain evidence="1">CBK1P-4</strain>
    </source>
</reference>
<evidence type="ECO:0000313" key="1">
    <source>
        <dbReference type="EMBL" id="MCE7030976.1"/>
    </source>
</evidence>
<dbReference type="InterPro" id="IPR006311">
    <property type="entry name" value="TAT_signal"/>
</dbReference>
<proteinExistence type="predicted"/>
<name>A0A9X1P5Q7_9HYPH</name>
<dbReference type="EMBL" id="JAJUWU010000037">
    <property type="protein sequence ID" value="MCE7030976.1"/>
    <property type="molecule type" value="Genomic_DNA"/>
</dbReference>
<sequence>MQGEVNEKETPAAGRRSFLKWSSAAVVSALAAGLDLSDLSLGEAMAQAPGGPLISSGSVDLGSGDIGILNYAYALEQLEAAFYTQVMRTPYRGMNSAERHALGDIRDHEIAHRNFFRSALGANAIPALRVDFSKVDFGSRVSVLNTARTFEDLGVSAYNGAGQFIQKPDYLLLAGKIVSVEARHSATIRDLIAPRSAAFAGDDVVGIDGLGLARLPSDVLPMAAPYIATPVTAKHLQ</sequence>
<dbReference type="InterPro" id="IPR009078">
    <property type="entry name" value="Ferritin-like_SF"/>
</dbReference>
<dbReference type="AlphaFoldDB" id="A0A9X1P5Q7"/>
<dbReference type="PROSITE" id="PS51318">
    <property type="entry name" value="TAT"/>
    <property type="match status" value="1"/>
</dbReference>